<feature type="region of interest" description="Disordered" evidence="1">
    <location>
        <begin position="186"/>
        <end position="220"/>
    </location>
</feature>
<accession>A0A8T0NIZ5</accession>
<gene>
    <name evidence="3" type="ORF">PVAP13_9KG154685</name>
</gene>
<dbReference type="AlphaFoldDB" id="A0A8T0NIZ5"/>
<evidence type="ECO:0000313" key="4">
    <source>
        <dbReference type="Proteomes" id="UP000823388"/>
    </source>
</evidence>
<evidence type="ECO:0000313" key="3">
    <source>
        <dbReference type="EMBL" id="KAG2548229.1"/>
    </source>
</evidence>
<feature type="chain" id="PRO_5035724122" evidence="2">
    <location>
        <begin position="23"/>
        <end position="220"/>
    </location>
</feature>
<evidence type="ECO:0000256" key="2">
    <source>
        <dbReference type="SAM" id="SignalP"/>
    </source>
</evidence>
<keyword evidence="4" id="KW-1185">Reference proteome</keyword>
<organism evidence="3 4">
    <name type="scientific">Panicum virgatum</name>
    <name type="common">Blackwell switchgrass</name>
    <dbReference type="NCBI Taxonomy" id="38727"/>
    <lineage>
        <taxon>Eukaryota</taxon>
        <taxon>Viridiplantae</taxon>
        <taxon>Streptophyta</taxon>
        <taxon>Embryophyta</taxon>
        <taxon>Tracheophyta</taxon>
        <taxon>Spermatophyta</taxon>
        <taxon>Magnoliopsida</taxon>
        <taxon>Liliopsida</taxon>
        <taxon>Poales</taxon>
        <taxon>Poaceae</taxon>
        <taxon>PACMAD clade</taxon>
        <taxon>Panicoideae</taxon>
        <taxon>Panicodae</taxon>
        <taxon>Paniceae</taxon>
        <taxon>Panicinae</taxon>
        <taxon>Panicum</taxon>
        <taxon>Panicum sect. Hiantes</taxon>
    </lineage>
</organism>
<dbReference type="EMBL" id="CM029053">
    <property type="protein sequence ID" value="KAG2548229.1"/>
    <property type="molecule type" value="Genomic_DNA"/>
</dbReference>
<evidence type="ECO:0000256" key="1">
    <source>
        <dbReference type="SAM" id="MobiDB-lite"/>
    </source>
</evidence>
<reference evidence="3" key="1">
    <citation type="submission" date="2020-05" db="EMBL/GenBank/DDBJ databases">
        <title>WGS assembly of Panicum virgatum.</title>
        <authorList>
            <person name="Lovell J.T."/>
            <person name="Jenkins J."/>
            <person name="Shu S."/>
            <person name="Juenger T.E."/>
            <person name="Schmutz J."/>
        </authorList>
    </citation>
    <scope>NUCLEOTIDE SEQUENCE</scope>
    <source>
        <strain evidence="3">AP13</strain>
    </source>
</reference>
<feature type="signal peptide" evidence="2">
    <location>
        <begin position="1"/>
        <end position="22"/>
    </location>
</feature>
<dbReference type="Proteomes" id="UP000823388">
    <property type="component" value="Chromosome 9K"/>
</dbReference>
<name>A0A8T0NIZ5_PANVG</name>
<proteinExistence type="predicted"/>
<protein>
    <submittedName>
        <fullName evidence="3">Uncharacterized protein</fullName>
    </submittedName>
</protein>
<keyword evidence="2" id="KW-0732">Signal</keyword>
<comment type="caution">
    <text evidence="3">The sequence shown here is derived from an EMBL/GenBank/DDBJ whole genome shotgun (WGS) entry which is preliminary data.</text>
</comment>
<sequence>MERAFIDSRVFGLVLLPQLLHALPRDLREEVVAVPVLHLGVELRHEPRLERGAVVQEPRRDVVPLVPPVALPGLHPVPRRVPGLEPDVVGDALDEAAVRRPPPVPLPHVRRLVEQHAGHLGPDVAGVVADVRGAEGDHAAAGEGRGAAADVRDDEGHRVDGLAVGGAGLVEGAPDEGGRVGEHLGRVGEPHGLVEPLAAGGAGRRVRRVERKGSRATVPA</sequence>